<proteinExistence type="predicted"/>
<gene>
    <name evidence="7" type="ORF">LY89DRAFT_760673</name>
</gene>
<protein>
    <recommendedName>
        <fullName evidence="6">Zn(2)-C6 fungal-type domain-containing protein</fullName>
    </recommendedName>
</protein>
<dbReference type="OrthoDB" id="4216928at2759"/>
<keyword evidence="1" id="KW-0479">Metal-binding</keyword>
<dbReference type="SMART" id="SM00066">
    <property type="entry name" value="GAL4"/>
    <property type="match status" value="1"/>
</dbReference>
<feature type="domain" description="Zn(2)-C6 fungal-type" evidence="6">
    <location>
        <begin position="7"/>
        <end position="37"/>
    </location>
</feature>
<dbReference type="SUPFAM" id="SSF57701">
    <property type="entry name" value="Zn2/Cys6 DNA-binding domain"/>
    <property type="match status" value="1"/>
</dbReference>
<name>A0A132BDN0_MOLSC</name>
<dbReference type="AlphaFoldDB" id="A0A132BDN0"/>
<evidence type="ECO:0000256" key="5">
    <source>
        <dbReference type="ARBA" id="ARBA00023242"/>
    </source>
</evidence>
<evidence type="ECO:0000259" key="6">
    <source>
        <dbReference type="PROSITE" id="PS50048"/>
    </source>
</evidence>
<dbReference type="Gene3D" id="4.10.240.10">
    <property type="entry name" value="Zn(2)-C6 fungal-type DNA-binding domain"/>
    <property type="match status" value="1"/>
</dbReference>
<keyword evidence="5" id="KW-0539">Nucleus</keyword>
<keyword evidence="4" id="KW-0804">Transcription</keyword>
<evidence type="ECO:0000256" key="2">
    <source>
        <dbReference type="ARBA" id="ARBA00022833"/>
    </source>
</evidence>
<dbReference type="PANTHER" id="PTHR47660">
    <property type="entry name" value="TRANSCRIPTION FACTOR WITH C2H2 AND ZN(2)-CYS(6) DNA BINDING DOMAIN (EUROFUNG)-RELATED-RELATED"/>
    <property type="match status" value="1"/>
</dbReference>
<evidence type="ECO:0000313" key="8">
    <source>
        <dbReference type="Proteomes" id="UP000070700"/>
    </source>
</evidence>
<sequence length="327" mass="36684">MSTLRKACTNCTTSKRKCLVQKPKCGRCSQKNLTCTYDLEPLRAPPTESEKILAFGFNPSTRNTLGVCILKRTTKLQALGVDPAIRVGERNENALEITRLGFGRVAEVVGRGKPGTFVHPRLLIPRECNHFMELVEREEKGVRCEGFERLVRVDIKKVSAKEVLTALQALLVHLAASVFSSVLEERDEADRCLSIMSEWTQTLLECVDAGMPKSQSPWQDWLLGESVRRTVFMAYVLNLSVASYKYSYCSNWLFIESLPFDARPGLWMAESPQAWIAAAHARCGEEVGERLNSYHEFAESWRGRTLDFCGDVFLGLVTFVHNGLGGN</sequence>
<dbReference type="Proteomes" id="UP000070700">
    <property type="component" value="Unassembled WGS sequence"/>
</dbReference>
<evidence type="ECO:0000256" key="3">
    <source>
        <dbReference type="ARBA" id="ARBA00023015"/>
    </source>
</evidence>
<dbReference type="PROSITE" id="PS50048">
    <property type="entry name" value="ZN2_CY6_FUNGAL_2"/>
    <property type="match status" value="1"/>
</dbReference>
<keyword evidence="3" id="KW-0805">Transcription regulation</keyword>
<dbReference type="InParanoid" id="A0A132BDN0"/>
<dbReference type="InterPro" id="IPR001138">
    <property type="entry name" value="Zn2Cys6_DnaBD"/>
</dbReference>
<dbReference type="KEGG" id="psco:LY89DRAFT_760673"/>
<reference evidence="7 8" key="1">
    <citation type="submission" date="2015-10" db="EMBL/GenBank/DDBJ databases">
        <title>Full genome of DAOMC 229536 Phialocephala scopiformis, a fungal endophyte of spruce producing the potent anti-insectan compound rugulosin.</title>
        <authorList>
            <consortium name="DOE Joint Genome Institute"/>
            <person name="Walker A.K."/>
            <person name="Frasz S.L."/>
            <person name="Seifert K.A."/>
            <person name="Miller J.D."/>
            <person name="Mondo S.J."/>
            <person name="Labutti K."/>
            <person name="Lipzen A."/>
            <person name="Dockter R."/>
            <person name="Kennedy M."/>
            <person name="Grigoriev I.V."/>
            <person name="Spatafora J.W."/>
        </authorList>
    </citation>
    <scope>NUCLEOTIDE SEQUENCE [LARGE SCALE GENOMIC DNA]</scope>
    <source>
        <strain evidence="7 8">CBS 120377</strain>
    </source>
</reference>
<dbReference type="GeneID" id="28831238"/>
<dbReference type="PROSITE" id="PS00463">
    <property type="entry name" value="ZN2_CY6_FUNGAL_1"/>
    <property type="match status" value="1"/>
</dbReference>
<dbReference type="RefSeq" id="XP_018064299.1">
    <property type="nucleotide sequence ID" value="XM_018221512.1"/>
</dbReference>
<dbReference type="Pfam" id="PF00172">
    <property type="entry name" value="Zn_clus"/>
    <property type="match status" value="1"/>
</dbReference>
<dbReference type="EMBL" id="KQ947430">
    <property type="protein sequence ID" value="KUJ09944.1"/>
    <property type="molecule type" value="Genomic_DNA"/>
</dbReference>
<accession>A0A132BDN0</accession>
<evidence type="ECO:0000256" key="1">
    <source>
        <dbReference type="ARBA" id="ARBA00022723"/>
    </source>
</evidence>
<keyword evidence="8" id="KW-1185">Reference proteome</keyword>
<dbReference type="InterPro" id="IPR036864">
    <property type="entry name" value="Zn2-C6_fun-type_DNA-bd_sf"/>
</dbReference>
<dbReference type="GO" id="GO:0008270">
    <property type="term" value="F:zinc ion binding"/>
    <property type="evidence" value="ECO:0007669"/>
    <property type="project" value="InterPro"/>
</dbReference>
<organism evidence="7 8">
    <name type="scientific">Mollisia scopiformis</name>
    <name type="common">Conifer needle endophyte fungus</name>
    <name type="synonym">Phialocephala scopiformis</name>
    <dbReference type="NCBI Taxonomy" id="149040"/>
    <lineage>
        <taxon>Eukaryota</taxon>
        <taxon>Fungi</taxon>
        <taxon>Dikarya</taxon>
        <taxon>Ascomycota</taxon>
        <taxon>Pezizomycotina</taxon>
        <taxon>Leotiomycetes</taxon>
        <taxon>Helotiales</taxon>
        <taxon>Mollisiaceae</taxon>
        <taxon>Mollisia</taxon>
    </lineage>
</organism>
<evidence type="ECO:0000256" key="4">
    <source>
        <dbReference type="ARBA" id="ARBA00023163"/>
    </source>
</evidence>
<dbReference type="GO" id="GO:0000981">
    <property type="term" value="F:DNA-binding transcription factor activity, RNA polymerase II-specific"/>
    <property type="evidence" value="ECO:0007669"/>
    <property type="project" value="InterPro"/>
</dbReference>
<keyword evidence="2" id="KW-0862">Zinc</keyword>
<evidence type="ECO:0000313" key="7">
    <source>
        <dbReference type="EMBL" id="KUJ09944.1"/>
    </source>
</evidence>
<dbReference type="CDD" id="cd00067">
    <property type="entry name" value="GAL4"/>
    <property type="match status" value="1"/>
</dbReference>